<keyword evidence="4" id="KW-0716">Sensory transduction</keyword>
<dbReference type="GO" id="GO:0004930">
    <property type="term" value="F:G protein-coupled receptor activity"/>
    <property type="evidence" value="ECO:0007669"/>
    <property type="project" value="UniProtKB-KW"/>
</dbReference>
<feature type="transmembrane region" description="Helical" evidence="10">
    <location>
        <begin position="24"/>
        <end position="47"/>
    </location>
</feature>
<comment type="caution">
    <text evidence="12">The sequence shown here is derived from an EMBL/GenBank/DDBJ whole genome shotgun (WGS) entry which is preliminary data.</text>
</comment>
<evidence type="ECO:0000313" key="13">
    <source>
        <dbReference type="Proteomes" id="UP000770717"/>
    </source>
</evidence>
<accession>A0A8J6BMT1</accession>
<name>A0A8J6BMT1_ELECQ</name>
<feature type="domain" description="G-protein coupled receptors family 1 profile" evidence="11">
    <location>
        <begin position="38"/>
        <end position="269"/>
    </location>
</feature>
<dbReference type="Gene3D" id="1.20.1070.10">
    <property type="entry name" value="Rhodopsin 7-helix transmembrane proteins"/>
    <property type="match status" value="1"/>
</dbReference>
<evidence type="ECO:0000256" key="1">
    <source>
        <dbReference type="ARBA" id="ARBA00004651"/>
    </source>
</evidence>
<dbReference type="OrthoDB" id="10017003at2759"/>
<feature type="transmembrane region" description="Helical" evidence="10">
    <location>
        <begin position="225"/>
        <end position="245"/>
    </location>
</feature>
<protein>
    <recommendedName>
        <fullName evidence="11">G-protein coupled receptors family 1 profile domain-containing protein</fullName>
    </recommendedName>
</protein>
<evidence type="ECO:0000256" key="6">
    <source>
        <dbReference type="ARBA" id="ARBA00023040"/>
    </source>
</evidence>
<feature type="transmembrane region" description="Helical" evidence="10">
    <location>
        <begin position="177"/>
        <end position="205"/>
    </location>
</feature>
<keyword evidence="3 9" id="KW-0812">Transmembrane</keyword>
<organism evidence="12 13">
    <name type="scientific">Eleutherodactylus coqui</name>
    <name type="common">Puerto Rican coqui</name>
    <dbReference type="NCBI Taxonomy" id="57060"/>
    <lineage>
        <taxon>Eukaryota</taxon>
        <taxon>Metazoa</taxon>
        <taxon>Chordata</taxon>
        <taxon>Craniata</taxon>
        <taxon>Vertebrata</taxon>
        <taxon>Euteleostomi</taxon>
        <taxon>Amphibia</taxon>
        <taxon>Batrachia</taxon>
        <taxon>Anura</taxon>
        <taxon>Neobatrachia</taxon>
        <taxon>Hyloidea</taxon>
        <taxon>Eleutherodactylidae</taxon>
        <taxon>Eleutherodactylinae</taxon>
        <taxon>Eleutherodactylus</taxon>
        <taxon>Eleutherodactylus</taxon>
    </lineage>
</organism>
<dbReference type="InterPro" id="IPR000276">
    <property type="entry name" value="GPCR_Rhodpsn"/>
</dbReference>
<evidence type="ECO:0000256" key="4">
    <source>
        <dbReference type="ARBA" id="ARBA00022725"/>
    </source>
</evidence>
<comment type="similarity">
    <text evidence="9">Belongs to the G-protein coupled receptor 1 family.</text>
</comment>
<dbReference type="PROSITE" id="PS00237">
    <property type="entry name" value="G_PROTEIN_RECEP_F1_1"/>
    <property type="match status" value="1"/>
</dbReference>
<dbReference type="GO" id="GO:0007608">
    <property type="term" value="P:sensory perception of smell"/>
    <property type="evidence" value="ECO:0007669"/>
    <property type="project" value="UniProtKB-KW"/>
</dbReference>
<reference evidence="12" key="1">
    <citation type="thesis" date="2020" institute="ProQuest LLC" country="789 East Eisenhower Parkway, Ann Arbor, MI, USA">
        <title>Comparative Genomics and Chromosome Evolution.</title>
        <authorList>
            <person name="Mudd A.B."/>
        </authorList>
    </citation>
    <scope>NUCLEOTIDE SEQUENCE</scope>
    <source>
        <strain evidence="12">HN-11 Male</strain>
        <tissue evidence="12">Kidney and liver</tissue>
    </source>
</reference>
<dbReference type="FunFam" id="1.20.1070.10:FF:000410">
    <property type="entry name" value="Olfactory receptor 1348"/>
    <property type="match status" value="1"/>
</dbReference>
<keyword evidence="7 10" id="KW-0472">Membrane</keyword>
<evidence type="ECO:0000313" key="12">
    <source>
        <dbReference type="EMBL" id="KAG9463198.1"/>
    </source>
</evidence>
<keyword evidence="5 10" id="KW-1133">Transmembrane helix</keyword>
<evidence type="ECO:0000256" key="9">
    <source>
        <dbReference type="RuleBase" id="RU000688"/>
    </source>
</evidence>
<keyword evidence="4" id="KW-0552">Olfaction</keyword>
<dbReference type="SUPFAM" id="SSF81321">
    <property type="entry name" value="Family A G protein-coupled receptor-like"/>
    <property type="match status" value="1"/>
</dbReference>
<evidence type="ECO:0000256" key="8">
    <source>
        <dbReference type="ARBA" id="ARBA00023170"/>
    </source>
</evidence>
<keyword evidence="9" id="KW-0807">Transducer</keyword>
<dbReference type="PANTHER" id="PTHR26452">
    <property type="entry name" value="OLFACTORY RECEPTOR"/>
    <property type="match status" value="1"/>
</dbReference>
<feature type="transmembrane region" description="Helical" evidence="10">
    <location>
        <begin position="56"/>
        <end position="76"/>
    </location>
</feature>
<evidence type="ECO:0000256" key="5">
    <source>
        <dbReference type="ARBA" id="ARBA00022989"/>
    </source>
</evidence>
<evidence type="ECO:0000256" key="7">
    <source>
        <dbReference type="ARBA" id="ARBA00023136"/>
    </source>
</evidence>
<evidence type="ECO:0000256" key="2">
    <source>
        <dbReference type="ARBA" id="ARBA00022475"/>
    </source>
</evidence>
<evidence type="ECO:0000259" key="11">
    <source>
        <dbReference type="PROSITE" id="PS50262"/>
    </source>
</evidence>
<dbReference type="InterPro" id="IPR050516">
    <property type="entry name" value="Olfactory_GPCR"/>
</dbReference>
<keyword evidence="6 9" id="KW-0297">G-protein coupled receptor</keyword>
<dbReference type="Proteomes" id="UP000770717">
    <property type="component" value="Unassembled WGS sequence"/>
</dbReference>
<dbReference type="GO" id="GO:0005886">
    <property type="term" value="C:plasma membrane"/>
    <property type="evidence" value="ECO:0007669"/>
    <property type="project" value="UniProtKB-SubCell"/>
</dbReference>
<feature type="transmembrane region" description="Helical" evidence="10">
    <location>
        <begin position="96"/>
        <end position="117"/>
    </location>
</feature>
<keyword evidence="8 9" id="KW-0675">Receptor</keyword>
<comment type="subcellular location">
    <subcellularLocation>
        <location evidence="1">Cell membrane</location>
        <topology evidence="1">Multi-pass membrane protein</topology>
    </subcellularLocation>
</comment>
<dbReference type="AlphaFoldDB" id="A0A8J6BMT1"/>
<dbReference type="InterPro" id="IPR017452">
    <property type="entry name" value="GPCR_Rhodpsn_7TM"/>
</dbReference>
<keyword evidence="2" id="KW-1003">Cell membrane</keyword>
<dbReference type="PRINTS" id="PR00237">
    <property type="entry name" value="GPCRRHODOPSN"/>
</dbReference>
<sequence>MNRTLATEFIFLGFSNNLRVNICLFFLFLGIYLVTVNGNVLIMILILRIHNLHTPMYFFICVLSFLDLCVSISVVPRFLADLLSTHRLISHGACAIQFYFIIFMTGTEFLLLALMAYDRYIAICRPLHYPVLMRWSMCYRLTALSVDLCYPNHINHFMCEALAIVQLACDNIYVTKIVMLLTSFIAILFPFMFIIVTYACIISSVLRIHSTKSPLSQSLANQGKYFALFYYIFCPSLNPLIYSLNNKEVKEVIQKMFHKCLTNVNSSAQ</sequence>
<gene>
    <name evidence="12" type="ORF">GDO78_022215</name>
</gene>
<dbReference type="EMBL" id="WNTK01007712">
    <property type="protein sequence ID" value="KAG9463198.1"/>
    <property type="molecule type" value="Genomic_DNA"/>
</dbReference>
<evidence type="ECO:0000256" key="10">
    <source>
        <dbReference type="SAM" id="Phobius"/>
    </source>
</evidence>
<dbReference type="Pfam" id="PF00001">
    <property type="entry name" value="7tm_1"/>
    <property type="match status" value="1"/>
</dbReference>
<keyword evidence="13" id="KW-1185">Reference proteome</keyword>
<evidence type="ECO:0000256" key="3">
    <source>
        <dbReference type="ARBA" id="ARBA00022692"/>
    </source>
</evidence>
<dbReference type="PROSITE" id="PS50262">
    <property type="entry name" value="G_PROTEIN_RECEP_F1_2"/>
    <property type="match status" value="1"/>
</dbReference>
<proteinExistence type="inferred from homology"/>